<evidence type="ECO:0000313" key="2">
    <source>
        <dbReference type="EMBL" id="RII37449.1"/>
    </source>
</evidence>
<dbReference type="RefSeq" id="WP_119400369.1">
    <property type="nucleotide sequence ID" value="NZ_QWJJ01000017.1"/>
</dbReference>
<dbReference type="InterPro" id="IPR003848">
    <property type="entry name" value="DUF218"/>
</dbReference>
<dbReference type="PANTHER" id="PTHR30336:SF20">
    <property type="entry name" value="DUF218 DOMAIN-CONTAINING PROTEIN"/>
    <property type="match status" value="1"/>
</dbReference>
<dbReference type="CDD" id="cd06259">
    <property type="entry name" value="YdcF-like"/>
    <property type="match status" value="1"/>
</dbReference>
<gene>
    <name evidence="2" type="ORF">DL237_17425</name>
</gene>
<dbReference type="Pfam" id="PF02698">
    <property type="entry name" value="DUF218"/>
    <property type="match status" value="1"/>
</dbReference>
<comment type="caution">
    <text evidence="2">The sequence shown here is derived from an EMBL/GenBank/DDBJ whole genome shotgun (WGS) entry which is preliminary data.</text>
</comment>
<dbReference type="Gene3D" id="3.40.50.620">
    <property type="entry name" value="HUPs"/>
    <property type="match status" value="1"/>
</dbReference>
<organism evidence="2 3">
    <name type="scientific">Pseudooceanicola sediminis</name>
    <dbReference type="NCBI Taxonomy" id="2211117"/>
    <lineage>
        <taxon>Bacteria</taxon>
        <taxon>Pseudomonadati</taxon>
        <taxon>Pseudomonadota</taxon>
        <taxon>Alphaproteobacteria</taxon>
        <taxon>Rhodobacterales</taxon>
        <taxon>Paracoccaceae</taxon>
        <taxon>Pseudooceanicola</taxon>
    </lineage>
</organism>
<dbReference type="AlphaFoldDB" id="A0A399IYV6"/>
<dbReference type="PANTHER" id="PTHR30336">
    <property type="entry name" value="INNER MEMBRANE PROTEIN, PROBABLE PERMEASE"/>
    <property type="match status" value="1"/>
</dbReference>
<sequence length="177" mass="18769">MPLRATEDAAPGEEGTTALPVALILGAAVWPGGVASPALERRVRHAIDLWQAGAVGRLICCGGVGNHPPAEAQVMRGMLIEAGVPGEVIGVEVRSKDTISNIGNALAQYPELWDGPVLVVTDSFHAYRARRIAVWFGLDAQSANAPDDDIPPGLMLRARLREAGAMVKTTIWMALHH</sequence>
<name>A0A399IYV6_9RHOB</name>
<dbReference type="Proteomes" id="UP000265848">
    <property type="component" value="Unassembled WGS sequence"/>
</dbReference>
<evidence type="ECO:0000259" key="1">
    <source>
        <dbReference type="Pfam" id="PF02698"/>
    </source>
</evidence>
<keyword evidence="3" id="KW-1185">Reference proteome</keyword>
<protein>
    <submittedName>
        <fullName evidence="2">YdcF family protein</fullName>
    </submittedName>
</protein>
<reference evidence="2 3" key="1">
    <citation type="submission" date="2018-08" db="EMBL/GenBank/DDBJ databases">
        <title>Pseudooceanicola sediminis CY03 in the family Rhodobacteracea.</title>
        <authorList>
            <person name="Zhang Y.-J."/>
        </authorList>
    </citation>
    <scope>NUCLEOTIDE SEQUENCE [LARGE SCALE GENOMIC DNA]</scope>
    <source>
        <strain evidence="2 3">CY03</strain>
    </source>
</reference>
<dbReference type="InterPro" id="IPR014729">
    <property type="entry name" value="Rossmann-like_a/b/a_fold"/>
</dbReference>
<dbReference type="GO" id="GO:0005886">
    <property type="term" value="C:plasma membrane"/>
    <property type="evidence" value="ECO:0007669"/>
    <property type="project" value="TreeGrafter"/>
</dbReference>
<dbReference type="OrthoDB" id="9809813at2"/>
<dbReference type="InterPro" id="IPR051599">
    <property type="entry name" value="Cell_Envelope_Assoc"/>
</dbReference>
<evidence type="ECO:0000313" key="3">
    <source>
        <dbReference type="Proteomes" id="UP000265848"/>
    </source>
</evidence>
<feature type="domain" description="DUF218" evidence="1">
    <location>
        <begin position="21"/>
        <end position="145"/>
    </location>
</feature>
<dbReference type="EMBL" id="QWJJ01000017">
    <property type="protein sequence ID" value="RII37449.1"/>
    <property type="molecule type" value="Genomic_DNA"/>
</dbReference>
<accession>A0A399IYV6</accession>
<proteinExistence type="predicted"/>